<evidence type="ECO:0000256" key="1">
    <source>
        <dbReference type="ARBA" id="ARBA00022884"/>
    </source>
</evidence>
<reference evidence="4" key="1">
    <citation type="submission" date="2014-09" db="EMBL/GenBank/DDBJ databases">
        <title>Vibrio variabilis JCM 19239. (C206) whole genome shotgun sequence.</title>
        <authorList>
            <person name="Sawabe T."/>
            <person name="Meirelles P."/>
            <person name="Nakanishi M."/>
            <person name="Sayaka M."/>
            <person name="Hattori M."/>
            <person name="Ohkuma M."/>
        </authorList>
    </citation>
    <scope>NUCLEOTIDE SEQUENCE [LARGE SCALE GENOMIC DNA]</scope>
    <source>
        <strain evidence="4">JCM 19239</strain>
    </source>
</reference>
<reference evidence="4" key="2">
    <citation type="submission" date="2014-09" db="EMBL/GenBank/DDBJ databases">
        <authorList>
            <consortium name="NBRP consortium"/>
            <person name="Sawabe T."/>
            <person name="Meirelles P."/>
            <person name="Nakanishi M."/>
            <person name="Sayaka M."/>
            <person name="Hattori M."/>
            <person name="Ohkuma M."/>
        </authorList>
    </citation>
    <scope>NUCLEOTIDE SEQUENCE [LARGE SCALE GENOMIC DNA]</scope>
    <source>
        <strain evidence="4">JCM 19239</strain>
    </source>
</reference>
<dbReference type="InterPro" id="IPR035979">
    <property type="entry name" value="RBD_domain_sf"/>
</dbReference>
<evidence type="ECO:0000259" key="2">
    <source>
        <dbReference type="PROSITE" id="PS50102"/>
    </source>
</evidence>
<dbReference type="Pfam" id="PF00076">
    <property type="entry name" value="RRM_1"/>
    <property type="match status" value="1"/>
</dbReference>
<dbReference type="InterPro" id="IPR000504">
    <property type="entry name" value="RRM_dom"/>
</dbReference>
<feature type="domain" description="RRM" evidence="2">
    <location>
        <begin position="1"/>
        <end position="82"/>
    </location>
</feature>
<evidence type="ECO:0000313" key="4">
    <source>
        <dbReference type="Proteomes" id="UP000029223"/>
    </source>
</evidence>
<comment type="caution">
    <text evidence="3">The sequence shown here is derived from an EMBL/GenBank/DDBJ whole genome shotgun (WGS) entry which is preliminary data.</text>
</comment>
<accession>A0ABQ0JNV3</accession>
<keyword evidence="1" id="KW-0694">RNA-binding</keyword>
<dbReference type="InterPro" id="IPR052462">
    <property type="entry name" value="SLIRP/GR-RBP-like"/>
</dbReference>
<dbReference type="Proteomes" id="UP000029223">
    <property type="component" value="Unassembled WGS sequence"/>
</dbReference>
<dbReference type="SMART" id="SM00360">
    <property type="entry name" value="RRM"/>
    <property type="match status" value="1"/>
</dbReference>
<gene>
    <name evidence="3" type="ORF">JCM19239_6914</name>
</gene>
<keyword evidence="4" id="KW-1185">Reference proteome</keyword>
<dbReference type="Gene3D" id="3.30.70.330">
    <property type="match status" value="1"/>
</dbReference>
<proteinExistence type="predicted"/>
<sequence>MVNYANLSTHLSRETTEHDVRLQFREYGRVTECTLVLDKETGKSKGFAFVTMPDAEEAKVAIKELNLTMFGGSKIRVKFAGH</sequence>
<protein>
    <submittedName>
        <fullName evidence="3">RNA-binding protein</fullName>
    </submittedName>
</protein>
<evidence type="ECO:0000313" key="3">
    <source>
        <dbReference type="EMBL" id="GAL30433.1"/>
    </source>
</evidence>
<name>A0ABQ0JNV3_9VIBR</name>
<dbReference type="PANTHER" id="PTHR48027">
    <property type="entry name" value="HETEROGENEOUS NUCLEAR RIBONUCLEOPROTEIN 87F-RELATED"/>
    <property type="match status" value="1"/>
</dbReference>
<dbReference type="EMBL" id="BBMS01000095">
    <property type="protein sequence ID" value="GAL30433.1"/>
    <property type="molecule type" value="Genomic_DNA"/>
</dbReference>
<dbReference type="SUPFAM" id="SSF54928">
    <property type="entry name" value="RNA-binding domain, RBD"/>
    <property type="match status" value="1"/>
</dbReference>
<dbReference type="PROSITE" id="PS50102">
    <property type="entry name" value="RRM"/>
    <property type="match status" value="1"/>
</dbReference>
<dbReference type="InterPro" id="IPR012677">
    <property type="entry name" value="Nucleotide-bd_a/b_plait_sf"/>
</dbReference>
<organism evidence="3 4">
    <name type="scientific">Vibrio variabilis</name>
    <dbReference type="NCBI Taxonomy" id="990271"/>
    <lineage>
        <taxon>Bacteria</taxon>
        <taxon>Pseudomonadati</taxon>
        <taxon>Pseudomonadota</taxon>
        <taxon>Gammaproteobacteria</taxon>
        <taxon>Vibrionales</taxon>
        <taxon>Vibrionaceae</taxon>
        <taxon>Vibrio</taxon>
    </lineage>
</organism>